<dbReference type="PROSITE" id="PS00409">
    <property type="entry name" value="PROKAR_NTER_METHYL"/>
    <property type="match status" value="1"/>
</dbReference>
<feature type="domain" description="DUF1559" evidence="1">
    <location>
        <begin position="38"/>
        <end position="331"/>
    </location>
</feature>
<sequence length="348" mass="37320">MSSPCSGRRRAKGFTLIELLVVIAIIAILIALLLPAVQQAREAARRSQCQNNLKQIGLALHNYESTYSVFPIGSRGGTLYDQAGTKNATNWRVSVLPYIDQAPLFNQLNFNSGSFSSAPVEANAYLGNEVLRGFVMPAYRCPSSAADLFPTTYLNYGSATVPTPSASFNNGGRGLGIQYVGIQGAAPNFSWTAPKEHFDCDHGWSCLTGALAVNQAKGISAITDGTSNTMLVGEQSGLVRGQNISSNYFGGWMGARNLLVPGAICDSQVVDIWQTGTTCVRFAPNSQTAQNGASAQPYRNNTILNSFHTGGIFVALCDGSVRFISDNVDFQNFKKLAMRNDGQTIGEF</sequence>
<dbReference type="NCBIfam" id="TIGR02532">
    <property type="entry name" value="IV_pilin_GFxxxE"/>
    <property type="match status" value="1"/>
</dbReference>
<dbReference type="RefSeq" id="WP_145034226.1">
    <property type="nucleotide sequence ID" value="NZ_CP036271.1"/>
</dbReference>
<dbReference type="AlphaFoldDB" id="A0A517SL03"/>
<organism evidence="2 3">
    <name type="scientific">Caulifigura coniformis</name>
    <dbReference type="NCBI Taxonomy" id="2527983"/>
    <lineage>
        <taxon>Bacteria</taxon>
        <taxon>Pseudomonadati</taxon>
        <taxon>Planctomycetota</taxon>
        <taxon>Planctomycetia</taxon>
        <taxon>Planctomycetales</taxon>
        <taxon>Planctomycetaceae</taxon>
        <taxon>Caulifigura</taxon>
    </lineage>
</organism>
<reference evidence="2 3" key="1">
    <citation type="submission" date="2019-02" db="EMBL/GenBank/DDBJ databases">
        <title>Deep-cultivation of Planctomycetes and their phenomic and genomic characterization uncovers novel biology.</title>
        <authorList>
            <person name="Wiegand S."/>
            <person name="Jogler M."/>
            <person name="Boedeker C."/>
            <person name="Pinto D."/>
            <person name="Vollmers J."/>
            <person name="Rivas-Marin E."/>
            <person name="Kohn T."/>
            <person name="Peeters S.H."/>
            <person name="Heuer A."/>
            <person name="Rast P."/>
            <person name="Oberbeckmann S."/>
            <person name="Bunk B."/>
            <person name="Jeske O."/>
            <person name="Meyerdierks A."/>
            <person name="Storesund J.E."/>
            <person name="Kallscheuer N."/>
            <person name="Luecker S."/>
            <person name="Lage O.M."/>
            <person name="Pohl T."/>
            <person name="Merkel B.J."/>
            <person name="Hornburger P."/>
            <person name="Mueller R.-W."/>
            <person name="Bruemmer F."/>
            <person name="Labrenz M."/>
            <person name="Spormann A.M."/>
            <person name="Op den Camp H."/>
            <person name="Overmann J."/>
            <person name="Amann R."/>
            <person name="Jetten M.S.M."/>
            <person name="Mascher T."/>
            <person name="Medema M.H."/>
            <person name="Devos D.P."/>
            <person name="Kaster A.-K."/>
            <person name="Ovreas L."/>
            <person name="Rohde M."/>
            <person name="Galperin M.Y."/>
            <person name="Jogler C."/>
        </authorList>
    </citation>
    <scope>NUCLEOTIDE SEQUENCE [LARGE SCALE GENOMIC DNA]</scope>
    <source>
        <strain evidence="2 3">Pan44</strain>
    </source>
</reference>
<dbReference type="Pfam" id="PF07963">
    <property type="entry name" value="N_methyl"/>
    <property type="match status" value="1"/>
</dbReference>
<evidence type="ECO:0000259" key="1">
    <source>
        <dbReference type="Pfam" id="PF07596"/>
    </source>
</evidence>
<protein>
    <submittedName>
        <fullName evidence="2">Type II secretion system protein G</fullName>
    </submittedName>
</protein>
<dbReference type="InterPro" id="IPR011453">
    <property type="entry name" value="DUF1559"/>
</dbReference>
<dbReference type="Pfam" id="PF07596">
    <property type="entry name" value="SBP_bac_10"/>
    <property type="match status" value="1"/>
</dbReference>
<dbReference type="PANTHER" id="PTHR30093:SF2">
    <property type="entry name" value="TYPE II SECRETION SYSTEM PROTEIN H"/>
    <property type="match status" value="1"/>
</dbReference>
<dbReference type="KEGG" id="ccos:Pan44_48640"/>
<evidence type="ECO:0000313" key="3">
    <source>
        <dbReference type="Proteomes" id="UP000315700"/>
    </source>
</evidence>
<dbReference type="InParanoid" id="A0A517SL03"/>
<name>A0A517SL03_9PLAN</name>
<dbReference type="InterPro" id="IPR012902">
    <property type="entry name" value="N_methyl_site"/>
</dbReference>
<dbReference type="PANTHER" id="PTHR30093">
    <property type="entry name" value="GENERAL SECRETION PATHWAY PROTEIN G"/>
    <property type="match status" value="1"/>
</dbReference>
<dbReference type="Proteomes" id="UP000315700">
    <property type="component" value="Chromosome"/>
</dbReference>
<dbReference type="EMBL" id="CP036271">
    <property type="protein sequence ID" value="QDT56804.1"/>
    <property type="molecule type" value="Genomic_DNA"/>
</dbReference>
<dbReference type="NCBIfam" id="TIGR04294">
    <property type="entry name" value="pre_pil_HX9DG"/>
    <property type="match status" value="1"/>
</dbReference>
<dbReference type="SUPFAM" id="SSF54523">
    <property type="entry name" value="Pili subunits"/>
    <property type="match status" value="1"/>
</dbReference>
<dbReference type="InterPro" id="IPR027558">
    <property type="entry name" value="Pre_pil_HX9DG_C"/>
</dbReference>
<keyword evidence="3" id="KW-1185">Reference proteome</keyword>
<gene>
    <name evidence="2" type="primary">xcpT_51</name>
    <name evidence="2" type="ORF">Pan44_48640</name>
</gene>
<dbReference type="InterPro" id="IPR045584">
    <property type="entry name" value="Pilin-like"/>
</dbReference>
<dbReference type="Gene3D" id="3.30.700.10">
    <property type="entry name" value="Glycoprotein, Type 4 Pilin"/>
    <property type="match status" value="1"/>
</dbReference>
<dbReference type="OrthoDB" id="280382at2"/>
<proteinExistence type="predicted"/>
<accession>A0A517SL03</accession>
<evidence type="ECO:0000313" key="2">
    <source>
        <dbReference type="EMBL" id="QDT56804.1"/>
    </source>
</evidence>